<dbReference type="RefSeq" id="WP_135600430.1">
    <property type="nucleotide sequence ID" value="NZ_RQFK01000011.1"/>
</dbReference>
<evidence type="ECO:0000313" key="4">
    <source>
        <dbReference type="Proteomes" id="UP000298009"/>
    </source>
</evidence>
<dbReference type="Proteomes" id="UP000298009">
    <property type="component" value="Unassembled WGS sequence"/>
</dbReference>
<dbReference type="GO" id="GO:0004658">
    <property type="term" value="F:propionyl-CoA carboxylase activity"/>
    <property type="evidence" value="ECO:0007669"/>
    <property type="project" value="TreeGrafter"/>
</dbReference>
<dbReference type="InterPro" id="IPR029045">
    <property type="entry name" value="ClpP/crotonase-like_dom_sf"/>
</dbReference>
<proteinExistence type="predicted"/>
<accession>A0A4R9IGT5</accession>
<keyword evidence="4" id="KW-1185">Reference proteome</keyword>
<name>A0A4R9IGT5_9LEPT</name>
<dbReference type="PROSITE" id="PS50989">
    <property type="entry name" value="COA_CT_CTER"/>
    <property type="match status" value="1"/>
</dbReference>
<dbReference type="PANTHER" id="PTHR43842">
    <property type="entry name" value="PROPIONYL-COA CARBOXYLASE BETA CHAIN"/>
    <property type="match status" value="1"/>
</dbReference>
<organism evidence="3 4">
    <name type="scientific">Leptospira noumeaensis</name>
    <dbReference type="NCBI Taxonomy" id="2484964"/>
    <lineage>
        <taxon>Bacteria</taxon>
        <taxon>Pseudomonadati</taxon>
        <taxon>Spirochaetota</taxon>
        <taxon>Spirochaetia</taxon>
        <taxon>Leptospirales</taxon>
        <taxon>Leptospiraceae</taxon>
        <taxon>Leptospira</taxon>
    </lineage>
</organism>
<dbReference type="Pfam" id="PF01039">
    <property type="entry name" value="Carboxyl_trans"/>
    <property type="match status" value="1"/>
</dbReference>
<protein>
    <submittedName>
        <fullName evidence="3">Acetyl-CoA carboxylase carboxyltransferase subunit</fullName>
    </submittedName>
</protein>
<feature type="domain" description="CoA carboxyltransferase C-terminal" evidence="2">
    <location>
        <begin position="275"/>
        <end position="530"/>
    </location>
</feature>
<evidence type="ECO:0000313" key="3">
    <source>
        <dbReference type="EMBL" id="TGK86807.1"/>
    </source>
</evidence>
<evidence type="ECO:0000259" key="1">
    <source>
        <dbReference type="PROSITE" id="PS50980"/>
    </source>
</evidence>
<comment type="caution">
    <text evidence="3">The sequence shown here is derived from an EMBL/GenBank/DDBJ whole genome shotgun (WGS) entry which is preliminary data.</text>
</comment>
<dbReference type="InterPro" id="IPR034733">
    <property type="entry name" value="AcCoA_carboxyl_beta"/>
</dbReference>
<dbReference type="EMBL" id="RQFK01000011">
    <property type="protein sequence ID" value="TGK86807.1"/>
    <property type="molecule type" value="Genomic_DNA"/>
</dbReference>
<evidence type="ECO:0000259" key="2">
    <source>
        <dbReference type="PROSITE" id="PS50989"/>
    </source>
</evidence>
<keyword evidence="3" id="KW-0808">Transferase</keyword>
<gene>
    <name evidence="3" type="ORF">EHQ24_04165</name>
</gene>
<feature type="domain" description="CoA carboxyltransferase N-terminal" evidence="1">
    <location>
        <begin position="25"/>
        <end position="269"/>
    </location>
</feature>
<dbReference type="PROSITE" id="PS50980">
    <property type="entry name" value="COA_CT_NTER"/>
    <property type="match status" value="1"/>
</dbReference>
<dbReference type="AlphaFoldDB" id="A0A4R9IGT5"/>
<reference evidence="3" key="1">
    <citation type="journal article" date="2019" name="PLoS Negl. Trop. Dis.">
        <title>Revisiting the worldwide diversity of Leptospira species in the environment.</title>
        <authorList>
            <person name="Vincent A.T."/>
            <person name="Schiettekatte O."/>
            <person name="Bourhy P."/>
            <person name="Veyrier F.J."/>
            <person name="Picardeau M."/>
        </authorList>
    </citation>
    <scope>NUCLEOTIDE SEQUENCE [LARGE SCALE GENOMIC DNA]</scope>
    <source>
        <strain evidence="3">201800287</strain>
    </source>
</reference>
<dbReference type="OrthoDB" id="9803706at2"/>
<dbReference type="InterPro" id="IPR011763">
    <property type="entry name" value="COA_CT_C"/>
</dbReference>
<dbReference type="SUPFAM" id="SSF52096">
    <property type="entry name" value="ClpP/crotonase"/>
    <property type="match status" value="2"/>
</dbReference>
<dbReference type="GO" id="GO:0016740">
    <property type="term" value="F:transferase activity"/>
    <property type="evidence" value="ECO:0007669"/>
    <property type="project" value="UniProtKB-KW"/>
</dbReference>
<dbReference type="InterPro" id="IPR051047">
    <property type="entry name" value="AccD/PCCB"/>
</dbReference>
<dbReference type="Gene3D" id="3.90.226.10">
    <property type="entry name" value="2-enoyl-CoA Hydratase, Chain A, domain 1"/>
    <property type="match status" value="2"/>
</dbReference>
<dbReference type="InterPro" id="IPR011762">
    <property type="entry name" value="COA_CT_N"/>
</dbReference>
<sequence>METKQYSLNNPFKETKAPETQTGIYDDALKLGKELIEKPFLGGGEDRIRVQHSKNRMTVWERIKVLTDEEPNITYQNWGPNLDGASIVTGILNIKGRDVAVYGHDFTLRAGSMDATNGSKLARLIQMAGTHGIPLIGMNDSAGAYVPAGVGGLDGYSEAFTALRKISGVVPSVMLMFGFNAGGGAYLPRQGSFMIQCDGTFFGLTGPGVVKSVLGEDISAEDLGGPKVHGQSGVVDLVTGDELGSLRTAIRLLSYLPDNNHSFAPFYPTSDPVDRFIYEEDILFRKTFNSPTGMNTPFDITLYLQQICDHGEFFELQPQRARNIVTAFGRIGGHVVGFLANNSAVSSGQIDIGASRKGTRFVRFCNLYNIPMVFVEDTTGFLPGRDQEHNGIVLEGRKLLDSIIDLRTPRLTLIIRNAFGGAYATFNSYFTGASMVFALPTARIAVMGPAGKEYVYKDEITSIQKEFLANVKKGMSDKEAASIRDAKLFEIGQRYEKELMNPKEALSLGSVSSIILPGYTRNVLSKNLSFLMSKYKPAEMSGPQREFE</sequence>
<dbReference type="PANTHER" id="PTHR43842:SF2">
    <property type="entry name" value="PROPIONYL-COA CARBOXYLASE BETA CHAIN, MITOCHONDRIAL"/>
    <property type="match status" value="1"/>
</dbReference>